<evidence type="ECO:0000313" key="2">
    <source>
        <dbReference type="EMBL" id="MYM20153.1"/>
    </source>
</evidence>
<keyword evidence="1" id="KW-0732">Signal</keyword>
<accession>A0A6N9H857</accession>
<name>A0A6N9H857_9MICO</name>
<dbReference type="EMBL" id="WWEQ01000038">
    <property type="protein sequence ID" value="MYM20153.1"/>
    <property type="molecule type" value="Genomic_DNA"/>
</dbReference>
<proteinExistence type="predicted"/>
<evidence type="ECO:0000256" key="1">
    <source>
        <dbReference type="SAM" id="SignalP"/>
    </source>
</evidence>
<sequence>MRARLSIPAALAALAVAGTAFTGFSAPASAAPSASAQTSATARTVSAPPAVRANYGCAYSASAQSTVTFTRVSAESSRASRVKAKPAHKRISRSQLARHGMKIRLTGLKKRARVDAASDRARSCDANLSSSTVRASASGKATVKLKYWGHSYDRRGRNLSKGTYIVVVSQNGGTQKAARGTFRVY</sequence>
<comment type="caution">
    <text evidence="2">The sequence shown here is derived from an EMBL/GenBank/DDBJ whole genome shotgun (WGS) entry which is preliminary data.</text>
</comment>
<feature type="chain" id="PRO_5026719903" description="FlgD Ig-like domain-containing protein" evidence="1">
    <location>
        <begin position="31"/>
        <end position="185"/>
    </location>
</feature>
<evidence type="ECO:0000313" key="3">
    <source>
        <dbReference type="Proteomes" id="UP000469215"/>
    </source>
</evidence>
<feature type="signal peptide" evidence="1">
    <location>
        <begin position="1"/>
        <end position="30"/>
    </location>
</feature>
<dbReference type="RefSeq" id="WP_160953576.1">
    <property type="nucleotide sequence ID" value="NZ_WWEQ01000038.1"/>
</dbReference>
<protein>
    <recommendedName>
        <fullName evidence="4">FlgD Ig-like domain-containing protein</fullName>
    </recommendedName>
</protein>
<dbReference type="Proteomes" id="UP000469215">
    <property type="component" value="Unassembled WGS sequence"/>
</dbReference>
<gene>
    <name evidence="2" type="ORF">GSY69_09275</name>
</gene>
<dbReference type="AlphaFoldDB" id="A0A6N9H857"/>
<keyword evidence="3" id="KW-1185">Reference proteome</keyword>
<organism evidence="2 3">
    <name type="scientific">Brevibacterium rongguiense</name>
    <dbReference type="NCBI Taxonomy" id="2695267"/>
    <lineage>
        <taxon>Bacteria</taxon>
        <taxon>Bacillati</taxon>
        <taxon>Actinomycetota</taxon>
        <taxon>Actinomycetes</taxon>
        <taxon>Micrococcales</taxon>
        <taxon>Brevibacteriaceae</taxon>
        <taxon>Brevibacterium</taxon>
    </lineage>
</organism>
<reference evidence="2 3" key="1">
    <citation type="submission" date="2020-01" db="EMBL/GenBank/DDBJ databases">
        <authorList>
            <person name="Deng T."/>
        </authorList>
    </citation>
    <scope>NUCLEOTIDE SEQUENCE [LARGE SCALE GENOMIC DNA]</scope>
    <source>
        <strain evidence="2 3">5221</strain>
    </source>
</reference>
<evidence type="ECO:0008006" key="4">
    <source>
        <dbReference type="Google" id="ProtNLM"/>
    </source>
</evidence>